<dbReference type="OrthoDB" id="1455266at2759"/>
<proteinExistence type="predicted"/>
<keyword evidence="2" id="KW-1185">Reference proteome</keyword>
<sequence>MASSSSSQPSQISSISVKENISGGFQNTVNFSQKELRLVTEKAVDFMELKKNGQDWRQNYLMTLRMQRYFDILNGPTYPNLVKFFWMRASVFDRTAAQEEEIILIEKFPDLSGKSRREMGLKDFTSTEIRSNIDGLDIAFTADHIVQLCRFIPSGRKLSEFQVNSQYNKGFRTMMVNQDRGRLNAVGRTHLEIFRASIVPTMKVSEKLCWEHKMFLYLTMRNHRINVGKFIFEDIFKTNSPLIKTIYPPSKLQTRFLERHGFIKCFNVPTEPMVLTKDNPRKLEDFPRGPDSVMEAYHKIKHQEEIKSEEHQEQLKGVGEKARMTRGIVRRLSCGAEVQKLCCTSIECFDLKFSELFSSCAEKKEAPSCHMMNAICSSSVNNQAEVYSITSEFIKFLDKGKEVLIEDTVACREMSTMDIDTRANGLETSTSNPNRDAKRKDWIKRIDALDEKDRCSG</sequence>
<reference evidence="2" key="1">
    <citation type="journal article" date="2017" name="Front. Plant Sci.">
        <title>Climate Clever Clovers: New Paradigm to Reduce the Environmental Footprint of Ruminants by Breeding Low Methanogenic Forages Utilizing Haplotype Variation.</title>
        <authorList>
            <person name="Kaur P."/>
            <person name="Appels R."/>
            <person name="Bayer P.E."/>
            <person name="Keeble-Gagnere G."/>
            <person name="Wang J."/>
            <person name="Hirakawa H."/>
            <person name="Shirasawa K."/>
            <person name="Vercoe P."/>
            <person name="Stefanova K."/>
            <person name="Durmic Z."/>
            <person name="Nichols P."/>
            <person name="Revell C."/>
            <person name="Isobe S.N."/>
            <person name="Edwards D."/>
            <person name="Erskine W."/>
        </authorList>
    </citation>
    <scope>NUCLEOTIDE SEQUENCE [LARGE SCALE GENOMIC DNA]</scope>
    <source>
        <strain evidence="2">cv. Daliak</strain>
    </source>
</reference>
<accession>A0A2Z6NH26</accession>
<dbReference type="AlphaFoldDB" id="A0A2Z6NH26"/>
<protein>
    <submittedName>
        <fullName evidence="1">Uncharacterized protein</fullName>
    </submittedName>
</protein>
<organism evidence="1 2">
    <name type="scientific">Trifolium subterraneum</name>
    <name type="common">Subterranean clover</name>
    <dbReference type="NCBI Taxonomy" id="3900"/>
    <lineage>
        <taxon>Eukaryota</taxon>
        <taxon>Viridiplantae</taxon>
        <taxon>Streptophyta</taxon>
        <taxon>Embryophyta</taxon>
        <taxon>Tracheophyta</taxon>
        <taxon>Spermatophyta</taxon>
        <taxon>Magnoliopsida</taxon>
        <taxon>eudicotyledons</taxon>
        <taxon>Gunneridae</taxon>
        <taxon>Pentapetalae</taxon>
        <taxon>rosids</taxon>
        <taxon>fabids</taxon>
        <taxon>Fabales</taxon>
        <taxon>Fabaceae</taxon>
        <taxon>Papilionoideae</taxon>
        <taxon>50 kb inversion clade</taxon>
        <taxon>NPAAA clade</taxon>
        <taxon>Hologalegina</taxon>
        <taxon>IRL clade</taxon>
        <taxon>Trifolieae</taxon>
        <taxon>Trifolium</taxon>
    </lineage>
</organism>
<dbReference type="Proteomes" id="UP000242715">
    <property type="component" value="Unassembled WGS sequence"/>
</dbReference>
<evidence type="ECO:0000313" key="2">
    <source>
        <dbReference type="Proteomes" id="UP000242715"/>
    </source>
</evidence>
<name>A0A2Z6NH26_TRISU</name>
<evidence type="ECO:0000313" key="1">
    <source>
        <dbReference type="EMBL" id="GAU43136.1"/>
    </source>
</evidence>
<gene>
    <name evidence="1" type="ORF">TSUD_348570</name>
</gene>
<dbReference type="EMBL" id="DF973958">
    <property type="protein sequence ID" value="GAU43136.1"/>
    <property type="molecule type" value="Genomic_DNA"/>
</dbReference>